<name>A0A699YKU2_HAELA</name>
<keyword evidence="1" id="KW-0812">Transmembrane</keyword>
<keyword evidence="1" id="KW-1133">Transmembrane helix</keyword>
<evidence type="ECO:0000313" key="2">
    <source>
        <dbReference type="EMBL" id="GFH10703.1"/>
    </source>
</evidence>
<reference evidence="2 3" key="1">
    <citation type="submission" date="2020-02" db="EMBL/GenBank/DDBJ databases">
        <title>Draft genome sequence of Haematococcus lacustris strain NIES-144.</title>
        <authorList>
            <person name="Morimoto D."/>
            <person name="Nakagawa S."/>
            <person name="Yoshida T."/>
            <person name="Sawayama S."/>
        </authorList>
    </citation>
    <scope>NUCLEOTIDE SEQUENCE [LARGE SCALE GENOMIC DNA]</scope>
    <source>
        <strain evidence="2 3">NIES-144</strain>
    </source>
</reference>
<proteinExistence type="predicted"/>
<dbReference type="AlphaFoldDB" id="A0A699YKU2"/>
<comment type="caution">
    <text evidence="2">The sequence shown here is derived from an EMBL/GenBank/DDBJ whole genome shotgun (WGS) entry which is preliminary data.</text>
</comment>
<dbReference type="Proteomes" id="UP000485058">
    <property type="component" value="Unassembled WGS sequence"/>
</dbReference>
<evidence type="ECO:0000256" key="1">
    <source>
        <dbReference type="SAM" id="Phobius"/>
    </source>
</evidence>
<dbReference type="EMBL" id="BLLF01000339">
    <property type="protein sequence ID" value="GFH10703.1"/>
    <property type="molecule type" value="Genomic_DNA"/>
</dbReference>
<sequence length="78" mass="8216">MAGAWLLLLSVGGQAAGHGCWTWFMAGAWLLLLSVGGQAAGHGRRRDFGLSLAWVALGRPGWRGINQQASAVLRNISS</sequence>
<keyword evidence="1" id="KW-0472">Membrane</keyword>
<protein>
    <submittedName>
        <fullName evidence="2">Uncharacterized protein</fullName>
    </submittedName>
</protein>
<keyword evidence="3" id="KW-1185">Reference proteome</keyword>
<feature type="non-terminal residue" evidence="2">
    <location>
        <position position="1"/>
    </location>
</feature>
<feature type="transmembrane region" description="Helical" evidence="1">
    <location>
        <begin position="23"/>
        <end position="41"/>
    </location>
</feature>
<evidence type="ECO:0000313" key="3">
    <source>
        <dbReference type="Proteomes" id="UP000485058"/>
    </source>
</evidence>
<gene>
    <name evidence="2" type="ORF">HaLaN_06064</name>
</gene>
<accession>A0A699YKU2</accession>
<organism evidence="2 3">
    <name type="scientific">Haematococcus lacustris</name>
    <name type="common">Green alga</name>
    <name type="synonym">Haematococcus pluvialis</name>
    <dbReference type="NCBI Taxonomy" id="44745"/>
    <lineage>
        <taxon>Eukaryota</taxon>
        <taxon>Viridiplantae</taxon>
        <taxon>Chlorophyta</taxon>
        <taxon>core chlorophytes</taxon>
        <taxon>Chlorophyceae</taxon>
        <taxon>CS clade</taxon>
        <taxon>Chlamydomonadales</taxon>
        <taxon>Haematococcaceae</taxon>
        <taxon>Haematococcus</taxon>
    </lineage>
</organism>